<evidence type="ECO:0000259" key="3">
    <source>
        <dbReference type="PROSITE" id="PS51819"/>
    </source>
</evidence>
<dbReference type="PROSITE" id="PS51819">
    <property type="entry name" value="VOC"/>
    <property type="match status" value="1"/>
</dbReference>
<comment type="caution">
    <text evidence="4">The sequence shown here is derived from an EMBL/GenBank/DDBJ whole genome shotgun (WGS) entry which is preliminary data.</text>
</comment>
<reference evidence="5" key="1">
    <citation type="journal article" date="2019" name="Int. J. Syst. Evol. Microbiol.">
        <title>The Global Catalogue of Microorganisms (GCM) 10K type strain sequencing project: providing services to taxonomists for standard genome sequencing and annotation.</title>
        <authorList>
            <consortium name="The Broad Institute Genomics Platform"/>
            <consortium name="The Broad Institute Genome Sequencing Center for Infectious Disease"/>
            <person name="Wu L."/>
            <person name="Ma J."/>
        </authorList>
    </citation>
    <scope>NUCLEOTIDE SEQUENCE [LARGE SCALE GENOMIC DNA]</scope>
    <source>
        <strain evidence="5">CGMCC 1.18439</strain>
    </source>
</reference>
<dbReference type="EMBL" id="BNAL01000017">
    <property type="protein sequence ID" value="GHG03592.1"/>
    <property type="molecule type" value="Genomic_DNA"/>
</dbReference>
<dbReference type="InterPro" id="IPR017515">
    <property type="entry name" value="MeMalonyl-CoA_epimerase"/>
</dbReference>
<dbReference type="Gene3D" id="3.10.180.10">
    <property type="entry name" value="2,3-Dihydroxybiphenyl 1,2-Dioxygenase, domain 1"/>
    <property type="match status" value="1"/>
</dbReference>
<dbReference type="Proteomes" id="UP000632154">
    <property type="component" value="Unassembled WGS sequence"/>
</dbReference>
<keyword evidence="5" id="KW-1185">Reference proteome</keyword>
<evidence type="ECO:0000256" key="2">
    <source>
        <dbReference type="ARBA" id="ARBA00022723"/>
    </source>
</evidence>
<gene>
    <name evidence="4" type="ORF">GCM10017783_15100</name>
</gene>
<sequence length="155" mass="16270">MKLQLLDHVAIAARTLDEGSAPYLALGLTPEGADEHMAAQGAWIRAFRVGDTLIELLAPDSEGGTIAKFLEKKGPGLHHTAYRVEDIDAAMQEMREAGAPLLNDVPQAGRAGSRVAFLHPKWGQGTLIELVEHGPVSAAAGAGQGQPDLRAGGIH</sequence>
<dbReference type="InterPro" id="IPR037523">
    <property type="entry name" value="VOC_core"/>
</dbReference>
<evidence type="ECO:0000313" key="5">
    <source>
        <dbReference type="Proteomes" id="UP000632154"/>
    </source>
</evidence>
<accession>A0ABQ3K5Y9</accession>
<dbReference type="Pfam" id="PF13669">
    <property type="entry name" value="Glyoxalase_4"/>
    <property type="match status" value="1"/>
</dbReference>
<organism evidence="4 5">
    <name type="scientific">Deinococcus piscis</name>
    <dbReference type="NCBI Taxonomy" id="394230"/>
    <lineage>
        <taxon>Bacteria</taxon>
        <taxon>Thermotogati</taxon>
        <taxon>Deinococcota</taxon>
        <taxon>Deinococci</taxon>
        <taxon>Deinococcales</taxon>
        <taxon>Deinococcaceae</taxon>
        <taxon>Deinococcus</taxon>
    </lineage>
</organism>
<name>A0ABQ3K5Y9_9DEIO</name>
<dbReference type="RefSeq" id="WP_189643078.1">
    <property type="nucleotide sequence ID" value="NZ_BNAL01000017.1"/>
</dbReference>
<dbReference type="CDD" id="cd07249">
    <property type="entry name" value="MMCE"/>
    <property type="match status" value="1"/>
</dbReference>
<dbReference type="PANTHER" id="PTHR43048">
    <property type="entry name" value="METHYLMALONYL-COA EPIMERASE"/>
    <property type="match status" value="1"/>
</dbReference>
<evidence type="ECO:0000313" key="4">
    <source>
        <dbReference type="EMBL" id="GHG03592.1"/>
    </source>
</evidence>
<evidence type="ECO:0000256" key="1">
    <source>
        <dbReference type="ARBA" id="ARBA00009308"/>
    </source>
</evidence>
<dbReference type="InterPro" id="IPR029068">
    <property type="entry name" value="Glyas_Bleomycin-R_OHBP_Dase"/>
</dbReference>
<keyword evidence="2" id="KW-0479">Metal-binding</keyword>
<dbReference type="SUPFAM" id="SSF54593">
    <property type="entry name" value="Glyoxalase/Bleomycin resistance protein/Dihydroxybiphenyl dioxygenase"/>
    <property type="match status" value="1"/>
</dbReference>
<protein>
    <submittedName>
        <fullName evidence="4">Methylmalonyl-CoA epimerase</fullName>
    </submittedName>
</protein>
<feature type="domain" description="VOC" evidence="3">
    <location>
        <begin position="5"/>
        <end position="133"/>
    </location>
</feature>
<proteinExistence type="inferred from homology"/>
<dbReference type="InterPro" id="IPR051785">
    <property type="entry name" value="MMCE/EMCE_epimerase"/>
</dbReference>
<comment type="similarity">
    <text evidence="1">Belongs to the methylmalonyl-CoA epimerase family.</text>
</comment>
<dbReference type="PANTHER" id="PTHR43048:SF3">
    <property type="entry name" value="METHYLMALONYL-COA EPIMERASE, MITOCHONDRIAL"/>
    <property type="match status" value="1"/>
</dbReference>